<dbReference type="RefSeq" id="WP_346581439.1">
    <property type="nucleotide sequence ID" value="NZ_JBDJLH010000008.1"/>
</dbReference>
<gene>
    <name evidence="9" type="ORF">ABE541_13005</name>
</gene>
<dbReference type="Pfam" id="PF02687">
    <property type="entry name" value="FtsX"/>
    <property type="match status" value="2"/>
</dbReference>
<feature type="transmembrane region" description="Helical" evidence="6">
    <location>
        <begin position="377"/>
        <end position="401"/>
    </location>
</feature>
<keyword evidence="5 6" id="KW-0472">Membrane</keyword>
<feature type="transmembrane region" description="Helical" evidence="6">
    <location>
        <begin position="330"/>
        <end position="357"/>
    </location>
</feature>
<evidence type="ECO:0000256" key="4">
    <source>
        <dbReference type="ARBA" id="ARBA00022989"/>
    </source>
</evidence>
<keyword evidence="4 6" id="KW-1133">Transmembrane helix</keyword>
<comment type="caution">
    <text evidence="9">The sequence shown here is derived from an EMBL/GenBank/DDBJ whole genome shotgun (WGS) entry which is preliminary data.</text>
</comment>
<feature type="domain" description="MacB-like periplasmic core" evidence="8">
    <location>
        <begin position="20"/>
        <end position="245"/>
    </location>
</feature>
<dbReference type="PANTHER" id="PTHR30572:SF18">
    <property type="entry name" value="ABC-TYPE MACROLIDE FAMILY EXPORT SYSTEM PERMEASE COMPONENT 2"/>
    <property type="match status" value="1"/>
</dbReference>
<feature type="transmembrane region" description="Helical" evidence="6">
    <location>
        <begin position="283"/>
        <end position="309"/>
    </location>
</feature>
<comment type="subcellular location">
    <subcellularLocation>
        <location evidence="1">Cell membrane</location>
        <topology evidence="1">Multi-pass membrane protein</topology>
    </subcellularLocation>
</comment>
<evidence type="ECO:0000256" key="2">
    <source>
        <dbReference type="ARBA" id="ARBA00022475"/>
    </source>
</evidence>
<feature type="domain" description="ABC3 transporter permease C-terminal" evidence="7">
    <location>
        <begin position="289"/>
        <end position="404"/>
    </location>
</feature>
<feature type="domain" description="ABC3 transporter permease C-terminal" evidence="7">
    <location>
        <begin position="674"/>
        <end position="787"/>
    </location>
</feature>
<dbReference type="PROSITE" id="PS51257">
    <property type="entry name" value="PROKAR_LIPOPROTEIN"/>
    <property type="match status" value="1"/>
</dbReference>
<feature type="transmembrane region" description="Helical" evidence="6">
    <location>
        <begin position="425"/>
        <end position="449"/>
    </location>
</feature>
<dbReference type="Pfam" id="PF12704">
    <property type="entry name" value="MacB_PCD"/>
    <property type="match status" value="1"/>
</dbReference>
<evidence type="ECO:0000259" key="7">
    <source>
        <dbReference type="Pfam" id="PF02687"/>
    </source>
</evidence>
<dbReference type="EMBL" id="JBDJNQ010000005">
    <property type="protein sequence ID" value="MEN5378181.1"/>
    <property type="molecule type" value="Genomic_DNA"/>
</dbReference>
<feature type="transmembrane region" description="Helical" evidence="6">
    <location>
        <begin position="21"/>
        <end position="40"/>
    </location>
</feature>
<evidence type="ECO:0000256" key="5">
    <source>
        <dbReference type="ARBA" id="ARBA00023136"/>
    </source>
</evidence>
<evidence type="ECO:0000256" key="6">
    <source>
        <dbReference type="SAM" id="Phobius"/>
    </source>
</evidence>
<evidence type="ECO:0000256" key="3">
    <source>
        <dbReference type="ARBA" id="ARBA00022692"/>
    </source>
</evidence>
<dbReference type="InterPro" id="IPR025857">
    <property type="entry name" value="MacB_PCD"/>
</dbReference>
<dbReference type="PANTHER" id="PTHR30572">
    <property type="entry name" value="MEMBRANE COMPONENT OF TRANSPORTER-RELATED"/>
    <property type="match status" value="1"/>
</dbReference>
<feature type="transmembrane region" description="Helical" evidence="6">
    <location>
        <begin position="755"/>
        <end position="775"/>
    </location>
</feature>
<proteinExistence type="predicted"/>
<dbReference type="Proteomes" id="UP001409291">
    <property type="component" value="Unassembled WGS sequence"/>
</dbReference>
<accession>A0ABV0BU30</accession>
<evidence type="ECO:0000256" key="1">
    <source>
        <dbReference type="ARBA" id="ARBA00004651"/>
    </source>
</evidence>
<evidence type="ECO:0000259" key="8">
    <source>
        <dbReference type="Pfam" id="PF12704"/>
    </source>
</evidence>
<protein>
    <submittedName>
        <fullName evidence="9">ABC transporter permease</fullName>
    </submittedName>
</protein>
<keyword evidence="10" id="KW-1185">Reference proteome</keyword>
<keyword evidence="2" id="KW-1003">Cell membrane</keyword>
<sequence length="794" mass="91105">MIQLFFKTAFRQLLKHRYYSILTIIGLGLAIACGLFIYIYNSYQLSYDQFHHQKDRTYMVVYDLKLEQVEHEKGGSFAMYEAISKEMPQIEKTALYIDKKDFTIGIEDKEFKTDGKAAFASSNYFNMLDFPWKQGNPKDLDAPNTVALTASTAKLYFGDENAIGKTILVEGEFPIKVIGIIEDSRKNSDFRSEVYFSLKSIPTLFKIDTKDDYFHNWGYTNTNNNILLTLRNNEDKVQVEKTIHELVGKYYDKSVLEYYSYKLLPLTDFHFDKDYGKGTQKSLLQILSIIALGISIMAIVNYSNILFAQQMNRSVEMGVRKILGSSKKQLFYQFLLETLILTFLSTIFALILLSIFLNWSNGYLFQDEPIAILSFSSLISIVGLTWICTALLTSVYPLLFVNRTPTQDALKKLTMGPWSFTRKSFIILQNVIAMVLLIATLVIILQVHYLKNTDLGFEREQVFLFPMKKEMFASKEKIKHFLAKRTDITSFSFCDNPPANDKVWGGTIQFDDRSDWEKWPARYAIADSSYIKTFNIKLVAGHNFNDNPKNPEFLINQKMARDLGYENPYDILGKSLNAGGLNEESIGKIVGVVADFSTNSLKEGIAPTVIGYNAGRLKNIAIKFNGTNPQQFIHEFEQQWRDWYPKEIFEYKFYDEQIANLYAKETLTEKLIWIAAVVSVIISTMGFLGLLSITILKRTKEIGIRKVLGSSIAGIIQLLTQDFVKWMIISGIIATPIAFYLMNRWLEDFPFRIELTWWIFASALLFGVMTTLLVISFQSFKAARANPVDSLRDE</sequence>
<reference evidence="9 10" key="1">
    <citation type="submission" date="2024-04" db="EMBL/GenBank/DDBJ databases">
        <title>WGS of bacteria from Torrens River.</title>
        <authorList>
            <person name="Wyrsch E.R."/>
            <person name="Drigo B."/>
        </authorList>
    </citation>
    <scope>NUCLEOTIDE SEQUENCE [LARGE SCALE GENOMIC DNA]</scope>
    <source>
        <strain evidence="9 10">TWI391</strain>
    </source>
</reference>
<keyword evidence="3 6" id="KW-0812">Transmembrane</keyword>
<dbReference type="InterPro" id="IPR050250">
    <property type="entry name" value="Macrolide_Exporter_MacB"/>
</dbReference>
<name>A0ABV0BU30_9SPHI</name>
<evidence type="ECO:0000313" key="9">
    <source>
        <dbReference type="EMBL" id="MEN5378181.1"/>
    </source>
</evidence>
<feature type="transmembrane region" description="Helical" evidence="6">
    <location>
        <begin position="671"/>
        <end position="696"/>
    </location>
</feature>
<dbReference type="InterPro" id="IPR003838">
    <property type="entry name" value="ABC3_permease_C"/>
</dbReference>
<evidence type="ECO:0000313" key="10">
    <source>
        <dbReference type="Proteomes" id="UP001409291"/>
    </source>
</evidence>
<feature type="transmembrane region" description="Helical" evidence="6">
    <location>
        <begin position="723"/>
        <end position="743"/>
    </location>
</feature>
<organism evidence="9 10">
    <name type="scientific">Sphingobacterium kitahiroshimense</name>
    <dbReference type="NCBI Taxonomy" id="470446"/>
    <lineage>
        <taxon>Bacteria</taxon>
        <taxon>Pseudomonadati</taxon>
        <taxon>Bacteroidota</taxon>
        <taxon>Sphingobacteriia</taxon>
        <taxon>Sphingobacteriales</taxon>
        <taxon>Sphingobacteriaceae</taxon>
        <taxon>Sphingobacterium</taxon>
    </lineage>
</organism>